<gene>
    <name evidence="1" type="ORF">LCGC14_1197030</name>
</gene>
<proteinExistence type="predicted"/>
<accession>A0A0F9M5B8</accession>
<evidence type="ECO:0000313" key="1">
    <source>
        <dbReference type="EMBL" id="KKM94561.1"/>
    </source>
</evidence>
<organism evidence="1">
    <name type="scientific">marine sediment metagenome</name>
    <dbReference type="NCBI Taxonomy" id="412755"/>
    <lineage>
        <taxon>unclassified sequences</taxon>
        <taxon>metagenomes</taxon>
        <taxon>ecological metagenomes</taxon>
    </lineage>
</organism>
<protein>
    <submittedName>
        <fullName evidence="1">Uncharacterized protein</fullName>
    </submittedName>
</protein>
<reference evidence="1" key="1">
    <citation type="journal article" date="2015" name="Nature">
        <title>Complex archaea that bridge the gap between prokaryotes and eukaryotes.</title>
        <authorList>
            <person name="Spang A."/>
            <person name="Saw J.H."/>
            <person name="Jorgensen S.L."/>
            <person name="Zaremba-Niedzwiedzka K."/>
            <person name="Martijn J."/>
            <person name="Lind A.E."/>
            <person name="van Eijk R."/>
            <person name="Schleper C."/>
            <person name="Guy L."/>
            <person name="Ettema T.J."/>
        </authorList>
    </citation>
    <scope>NUCLEOTIDE SEQUENCE</scope>
</reference>
<dbReference type="EMBL" id="LAZR01006121">
    <property type="protein sequence ID" value="KKM94561.1"/>
    <property type="molecule type" value="Genomic_DNA"/>
</dbReference>
<dbReference type="AlphaFoldDB" id="A0A0F9M5B8"/>
<name>A0A0F9M5B8_9ZZZZ</name>
<comment type="caution">
    <text evidence="1">The sequence shown here is derived from an EMBL/GenBank/DDBJ whole genome shotgun (WGS) entry which is preliminary data.</text>
</comment>
<sequence length="278" mass="29945">MSRAINVRGSDAEVFETSNVGSWPLSTRMHVPDGRVFRYAKNGSVALTVGKLVASPARELRHANLSVAAVRAAGDNFLTATISDVLVGTDDYKDGLVYVNDGSKQGHVYRISRNTQTPVSGTIEVFLQVNLQTPLGTSDQVTLIKNVYNGVGLSKALLTQRVVGVPPIDVAASRYFWAQTFGPMAILQDGTLYEFRDVRPSIFVHGAISNATVPIAANANDEIQAAENISVVISDAENNERLAEIPVLKGLQATNIVGYSLDPRADTEYSLVQLTIID</sequence>